<dbReference type="EMBL" id="FOCC01000002">
    <property type="protein sequence ID" value="SEM40331.1"/>
    <property type="molecule type" value="Genomic_DNA"/>
</dbReference>
<evidence type="ECO:0000313" key="2">
    <source>
        <dbReference type="Proteomes" id="UP000182089"/>
    </source>
</evidence>
<proteinExistence type="predicted"/>
<sequence length="87" mass="10158">MEIQDFLQITADFKPDLPLYLKDKPLGLLRQNELGLVCLTTKKPMTLTELTVKLRQYSPKTKLLYFLQTKPRYVFGITIKNDKLIIT</sequence>
<name>A0ABY1A9L2_9LACO</name>
<accession>A0ABY1A9L2</accession>
<dbReference type="Proteomes" id="UP000182089">
    <property type="component" value="Unassembled WGS sequence"/>
</dbReference>
<comment type="caution">
    <text evidence="1">The sequence shown here is derived from an EMBL/GenBank/DDBJ whole genome shotgun (WGS) entry which is preliminary data.</text>
</comment>
<protein>
    <submittedName>
        <fullName evidence="1">Uncharacterized protein</fullName>
    </submittedName>
</protein>
<organism evidence="1 2">
    <name type="scientific">Ligilactobacillus ruminis</name>
    <dbReference type="NCBI Taxonomy" id="1623"/>
    <lineage>
        <taxon>Bacteria</taxon>
        <taxon>Bacillati</taxon>
        <taxon>Bacillota</taxon>
        <taxon>Bacilli</taxon>
        <taxon>Lactobacillales</taxon>
        <taxon>Lactobacillaceae</taxon>
        <taxon>Ligilactobacillus</taxon>
    </lineage>
</organism>
<reference evidence="1 2" key="1">
    <citation type="submission" date="2016-10" db="EMBL/GenBank/DDBJ databases">
        <authorList>
            <person name="Varghese N."/>
            <person name="Submissions S."/>
        </authorList>
    </citation>
    <scope>NUCLEOTIDE SEQUENCE [LARGE SCALE GENOMIC DNA]</scope>
    <source>
        <strain evidence="1 2">WC1T17</strain>
    </source>
</reference>
<gene>
    <name evidence="1" type="ORF">SAMN05216431_10289</name>
</gene>
<evidence type="ECO:0000313" key="1">
    <source>
        <dbReference type="EMBL" id="SEM40331.1"/>
    </source>
</evidence>